<organism evidence="1 2">
    <name type="scientific">Trichomalopsis sarcophagae</name>
    <dbReference type="NCBI Taxonomy" id="543379"/>
    <lineage>
        <taxon>Eukaryota</taxon>
        <taxon>Metazoa</taxon>
        <taxon>Ecdysozoa</taxon>
        <taxon>Arthropoda</taxon>
        <taxon>Hexapoda</taxon>
        <taxon>Insecta</taxon>
        <taxon>Pterygota</taxon>
        <taxon>Neoptera</taxon>
        <taxon>Endopterygota</taxon>
        <taxon>Hymenoptera</taxon>
        <taxon>Apocrita</taxon>
        <taxon>Proctotrupomorpha</taxon>
        <taxon>Chalcidoidea</taxon>
        <taxon>Pteromalidae</taxon>
        <taxon>Pteromalinae</taxon>
        <taxon>Trichomalopsis</taxon>
    </lineage>
</organism>
<reference evidence="1 2" key="1">
    <citation type="journal article" date="2017" name="Curr. Biol.">
        <title>The Evolution of Venom by Co-option of Single-Copy Genes.</title>
        <authorList>
            <person name="Martinson E.O."/>
            <person name="Mrinalini"/>
            <person name="Kelkar Y.D."/>
            <person name="Chang C.H."/>
            <person name="Werren J.H."/>
        </authorList>
    </citation>
    <scope>NUCLEOTIDE SEQUENCE [LARGE SCALE GENOMIC DNA]</scope>
    <source>
        <strain evidence="1 2">Alberta</strain>
        <tissue evidence="1">Whole body</tissue>
    </source>
</reference>
<gene>
    <name evidence="1" type="ORF">TSAR_008786</name>
</gene>
<comment type="caution">
    <text evidence="1">The sequence shown here is derived from an EMBL/GenBank/DDBJ whole genome shotgun (WGS) entry which is preliminary data.</text>
</comment>
<accession>A0A232EJY7</accession>
<dbReference type="Proteomes" id="UP000215335">
    <property type="component" value="Unassembled WGS sequence"/>
</dbReference>
<dbReference type="EMBL" id="NNAY01003910">
    <property type="protein sequence ID" value="OXU18670.1"/>
    <property type="molecule type" value="Genomic_DNA"/>
</dbReference>
<proteinExistence type="predicted"/>
<evidence type="ECO:0000313" key="1">
    <source>
        <dbReference type="EMBL" id="OXU18670.1"/>
    </source>
</evidence>
<keyword evidence="2" id="KW-1185">Reference proteome</keyword>
<sequence>MRTSTQHHGTHCENVDTTMRRSLFNYDITYIRLYTRKQWLAPVDNGISRTFCLSFTVVRSLCQRAKADSQLNCFSKVKVTDNNRIIIGIISYRLFCDFHAQYINIVQYDN</sequence>
<name>A0A232EJY7_9HYME</name>
<protein>
    <submittedName>
        <fullName evidence="1">Uncharacterized protein</fullName>
    </submittedName>
</protein>
<dbReference type="AlphaFoldDB" id="A0A232EJY7"/>
<evidence type="ECO:0000313" key="2">
    <source>
        <dbReference type="Proteomes" id="UP000215335"/>
    </source>
</evidence>